<organism evidence="2 3">
    <name type="scientific">Oncorhynchus tshawytscha</name>
    <name type="common">Chinook salmon</name>
    <name type="synonym">Salmo tshawytscha</name>
    <dbReference type="NCBI Taxonomy" id="74940"/>
    <lineage>
        <taxon>Eukaryota</taxon>
        <taxon>Metazoa</taxon>
        <taxon>Chordata</taxon>
        <taxon>Craniata</taxon>
        <taxon>Vertebrata</taxon>
        <taxon>Euteleostomi</taxon>
        <taxon>Actinopterygii</taxon>
        <taxon>Neopterygii</taxon>
        <taxon>Teleostei</taxon>
        <taxon>Protacanthopterygii</taxon>
        <taxon>Salmoniformes</taxon>
        <taxon>Salmonidae</taxon>
        <taxon>Salmoninae</taxon>
        <taxon>Oncorhynchus</taxon>
    </lineage>
</organism>
<evidence type="ECO:0000313" key="3">
    <source>
        <dbReference type="Proteomes" id="UP000694402"/>
    </source>
</evidence>
<name>A0AAZ3SFY7_ONCTS</name>
<dbReference type="Gene3D" id="1.10.10.10">
    <property type="entry name" value="Winged helix-like DNA-binding domain superfamily/Winged helix DNA-binding domain"/>
    <property type="match status" value="1"/>
</dbReference>
<dbReference type="Pfam" id="PF25787">
    <property type="entry name" value="HTH_SB"/>
    <property type="match status" value="1"/>
</dbReference>
<protein>
    <recommendedName>
        <fullName evidence="1">Sleeping Beauty transposase HTH domain-containing protein</fullName>
    </recommendedName>
</protein>
<proteinExistence type="predicted"/>
<keyword evidence="3" id="KW-1185">Reference proteome</keyword>
<dbReference type="InterPro" id="IPR057667">
    <property type="entry name" value="HTH_SB"/>
</dbReference>
<reference evidence="2" key="3">
    <citation type="submission" date="2025-09" db="UniProtKB">
        <authorList>
            <consortium name="Ensembl"/>
        </authorList>
    </citation>
    <scope>IDENTIFICATION</scope>
</reference>
<dbReference type="GeneTree" id="ENSGT01120000272353"/>
<reference evidence="3" key="1">
    <citation type="journal article" date="2018" name="PLoS ONE">
        <title>Chinook salmon (Oncorhynchus tshawytscha) genome and transcriptome.</title>
        <authorList>
            <person name="Christensen K.A."/>
            <person name="Leong J.S."/>
            <person name="Sakhrani D."/>
            <person name="Biagi C.A."/>
            <person name="Minkley D.R."/>
            <person name="Withler R.E."/>
            <person name="Rondeau E.B."/>
            <person name="Koop B.F."/>
            <person name="Devlin R.H."/>
        </authorList>
    </citation>
    <scope>NUCLEOTIDE SEQUENCE [LARGE SCALE GENOMIC DNA]</scope>
</reference>
<dbReference type="Ensembl" id="ENSOTST00005183734.1">
    <property type="protein sequence ID" value="ENSOTSP00005151999.1"/>
    <property type="gene ID" value="ENSOTSG00005057271.1"/>
</dbReference>
<feature type="domain" description="Sleeping Beauty transposase HTH" evidence="1">
    <location>
        <begin position="1"/>
        <end position="51"/>
    </location>
</feature>
<dbReference type="AlphaFoldDB" id="A0AAZ3SFY7"/>
<sequence length="122" mass="13934">RSKGLSVELRNRIVSRHRPGEGYQNIYVALKVPKNTEPSVILKWKKLGTTKTHPRADHPGKLSNWSRRALVRGGDQELDGHSDRTPEFHCANGRTFQKDNHLCSIPPIRILWQSSQTEDTTQ</sequence>
<evidence type="ECO:0000313" key="2">
    <source>
        <dbReference type="Ensembl" id="ENSOTSP00005151999.1"/>
    </source>
</evidence>
<reference evidence="2" key="2">
    <citation type="submission" date="2025-08" db="UniProtKB">
        <authorList>
            <consortium name="Ensembl"/>
        </authorList>
    </citation>
    <scope>IDENTIFICATION</scope>
</reference>
<evidence type="ECO:0000259" key="1">
    <source>
        <dbReference type="Pfam" id="PF25787"/>
    </source>
</evidence>
<dbReference type="Proteomes" id="UP000694402">
    <property type="component" value="Unassembled WGS sequence"/>
</dbReference>
<accession>A0AAZ3SFY7</accession>
<dbReference type="InterPro" id="IPR036388">
    <property type="entry name" value="WH-like_DNA-bd_sf"/>
</dbReference>